<dbReference type="GO" id="GO:0004803">
    <property type="term" value="F:transposase activity"/>
    <property type="evidence" value="ECO:0007669"/>
    <property type="project" value="InterPro"/>
</dbReference>
<evidence type="ECO:0000313" key="6">
    <source>
        <dbReference type="Proteomes" id="UP000183670"/>
    </source>
</evidence>
<evidence type="ECO:0000259" key="2">
    <source>
        <dbReference type="Pfam" id="PF02371"/>
    </source>
</evidence>
<feature type="domain" description="Transposase IS116/IS110/IS902 C-terminal" evidence="2">
    <location>
        <begin position="211"/>
        <end position="298"/>
    </location>
</feature>
<proteinExistence type="predicted"/>
<dbReference type="GO" id="GO:0006313">
    <property type="term" value="P:DNA transposition"/>
    <property type="evidence" value="ECO:0007669"/>
    <property type="project" value="InterPro"/>
</dbReference>
<dbReference type="InterPro" id="IPR002525">
    <property type="entry name" value="Transp_IS110-like_N"/>
</dbReference>
<dbReference type="PANTHER" id="PTHR33055">
    <property type="entry name" value="TRANSPOSASE FOR INSERTION SEQUENCE ELEMENT IS1111A"/>
    <property type="match status" value="1"/>
</dbReference>
<feature type="domain" description="Transposase IS110-like N-terminal" evidence="1">
    <location>
        <begin position="6"/>
        <end position="155"/>
    </location>
</feature>
<gene>
    <name evidence="3" type="ORF">SAMN05192581_11201</name>
    <name evidence="4" type="ORF">SAMN05192582_11641</name>
</gene>
<dbReference type="InterPro" id="IPR003346">
    <property type="entry name" value="Transposase_20"/>
</dbReference>
<evidence type="ECO:0000259" key="1">
    <source>
        <dbReference type="Pfam" id="PF01548"/>
    </source>
</evidence>
<sequence length="357" mass="40958">MKKLFIGIDFSKEKLDATIILACGMNEIGSREYGCFPNNTTGYRKLCNWVKTNAWNTIAEEWLFCGEDTGSCSIGLSKWLYGKGYDIWIENAYAIKHSSGIQRVKNDKADSAIIAEYAWRQQDKVVPFEPLNESLAQLREIFLYRHKLVGQRVAMELRKEDKSQSNKSKAISFINRKSKHLIAEINKTIAECDKAIDSIIEADEELKENYAIITSIKGVARQNATCMLVYTNNFKKFGYDPRKIACYYGVAPFGKQSGTSVNTPAHTSHFANKLIKSLLGQAAHIAKIYNPEIRDYYQRLISKGKKPQVALNNVKNKLIRIIVALVRKKVPYDQNTYKYYEEREVIERKKNEKLIYC</sequence>
<dbReference type="AlphaFoldDB" id="A0A1G8RXK8"/>
<evidence type="ECO:0000313" key="4">
    <source>
        <dbReference type="EMBL" id="SDJ21671.1"/>
    </source>
</evidence>
<dbReference type="PANTHER" id="PTHR33055:SF3">
    <property type="entry name" value="PUTATIVE TRANSPOSASE FOR IS117-RELATED"/>
    <property type="match status" value="1"/>
</dbReference>
<dbReference type="NCBIfam" id="NF033542">
    <property type="entry name" value="transpos_IS110"/>
    <property type="match status" value="1"/>
</dbReference>
<dbReference type="RefSeq" id="WP_008645115.1">
    <property type="nucleotide sequence ID" value="NZ_FMYE01000120.1"/>
</dbReference>
<dbReference type="Pfam" id="PF01548">
    <property type="entry name" value="DEDD_Tnp_IS110"/>
    <property type="match status" value="1"/>
</dbReference>
<dbReference type="Proteomes" id="UP000181870">
    <property type="component" value="Unassembled WGS sequence"/>
</dbReference>
<dbReference type="EMBL" id="FNDO01000164">
    <property type="protein sequence ID" value="SDJ21671.1"/>
    <property type="molecule type" value="Genomic_DNA"/>
</dbReference>
<reference evidence="5 6" key="1">
    <citation type="submission" date="2016-10" db="EMBL/GenBank/DDBJ databases">
        <authorList>
            <person name="de Groot N.N."/>
        </authorList>
    </citation>
    <scope>NUCLEOTIDE SEQUENCE [LARGE SCALE GENOMIC DNA]</scope>
    <source>
        <strain evidence="3 6">NLAE-zl-C500</strain>
        <strain evidence="4 5">NLAE-zl-C57</strain>
    </source>
</reference>
<dbReference type="InterPro" id="IPR047650">
    <property type="entry name" value="Transpos_IS110"/>
</dbReference>
<dbReference type="GeneID" id="69482102"/>
<dbReference type="EMBL" id="FMYE01000120">
    <property type="protein sequence ID" value="SDB79725.1"/>
    <property type="molecule type" value="Genomic_DNA"/>
</dbReference>
<dbReference type="GO" id="GO:0003677">
    <property type="term" value="F:DNA binding"/>
    <property type="evidence" value="ECO:0007669"/>
    <property type="project" value="InterPro"/>
</dbReference>
<dbReference type="Pfam" id="PF02371">
    <property type="entry name" value="Transposase_20"/>
    <property type="match status" value="1"/>
</dbReference>
<evidence type="ECO:0000313" key="3">
    <source>
        <dbReference type="EMBL" id="SDB79725.1"/>
    </source>
</evidence>
<protein>
    <submittedName>
        <fullName evidence="4">Transposase</fullName>
    </submittedName>
</protein>
<name>A0A1G8RXK8_BACOV</name>
<dbReference type="Proteomes" id="UP000183670">
    <property type="component" value="Unassembled WGS sequence"/>
</dbReference>
<accession>A0A1G8RXK8</accession>
<organism evidence="4 5">
    <name type="scientific">Bacteroides ovatus</name>
    <dbReference type="NCBI Taxonomy" id="28116"/>
    <lineage>
        <taxon>Bacteria</taxon>
        <taxon>Pseudomonadati</taxon>
        <taxon>Bacteroidota</taxon>
        <taxon>Bacteroidia</taxon>
        <taxon>Bacteroidales</taxon>
        <taxon>Bacteroidaceae</taxon>
        <taxon>Bacteroides</taxon>
    </lineage>
</organism>
<evidence type="ECO:0000313" key="5">
    <source>
        <dbReference type="Proteomes" id="UP000181870"/>
    </source>
</evidence>